<evidence type="ECO:0000313" key="1">
    <source>
        <dbReference type="EMBL" id="DAD70785.1"/>
    </source>
</evidence>
<name>A0A8S5LLF4_9CAUD</name>
<reference evidence="1" key="1">
    <citation type="journal article" date="2021" name="Proc. Natl. Acad. Sci. U.S.A.">
        <title>A Catalog of Tens of Thousands of Viruses from Human Metagenomes Reveals Hidden Associations with Chronic Diseases.</title>
        <authorList>
            <person name="Tisza M.J."/>
            <person name="Buck C.B."/>
        </authorList>
    </citation>
    <scope>NUCLEOTIDE SEQUENCE</scope>
    <source>
        <strain evidence="1">CtKcB20</strain>
    </source>
</reference>
<proteinExistence type="predicted"/>
<accession>A0A8S5LLF4</accession>
<organism evidence="1">
    <name type="scientific">Siphoviridae sp. ctKcB20</name>
    <dbReference type="NCBI Taxonomy" id="2827568"/>
    <lineage>
        <taxon>Viruses</taxon>
        <taxon>Duplodnaviria</taxon>
        <taxon>Heunggongvirae</taxon>
        <taxon>Uroviricota</taxon>
        <taxon>Caudoviricetes</taxon>
    </lineage>
</organism>
<protein>
    <submittedName>
        <fullName evidence="1">Uncharacterized protein</fullName>
    </submittedName>
</protein>
<sequence length="72" mass="8365">MQKITLYRIIRKDGGISLSPNKPTEWDSVSYRLIADSGKELVKGDIRTYCIDTNNPDEWTEEDEVIKNDYIN</sequence>
<dbReference type="EMBL" id="BK015870">
    <property type="protein sequence ID" value="DAD70785.1"/>
    <property type="molecule type" value="Genomic_DNA"/>
</dbReference>